<organism evidence="2 3">
    <name type="scientific">Linum trigynum</name>
    <dbReference type="NCBI Taxonomy" id="586398"/>
    <lineage>
        <taxon>Eukaryota</taxon>
        <taxon>Viridiplantae</taxon>
        <taxon>Streptophyta</taxon>
        <taxon>Embryophyta</taxon>
        <taxon>Tracheophyta</taxon>
        <taxon>Spermatophyta</taxon>
        <taxon>Magnoliopsida</taxon>
        <taxon>eudicotyledons</taxon>
        <taxon>Gunneridae</taxon>
        <taxon>Pentapetalae</taxon>
        <taxon>rosids</taxon>
        <taxon>fabids</taxon>
        <taxon>Malpighiales</taxon>
        <taxon>Linaceae</taxon>
        <taxon>Linum</taxon>
    </lineage>
</organism>
<dbReference type="Proteomes" id="UP001497516">
    <property type="component" value="Chromosome 10"/>
</dbReference>
<protein>
    <recommendedName>
        <fullName evidence="4">SWIM-type domain-containing protein</fullName>
    </recommendedName>
</protein>
<evidence type="ECO:0000256" key="1">
    <source>
        <dbReference type="SAM" id="MobiDB-lite"/>
    </source>
</evidence>
<dbReference type="PANTHER" id="PTHR35121">
    <property type="entry name" value="HOMEODOMAIN PROTEIN 8, PUTATIVE-RELATED"/>
    <property type="match status" value="1"/>
</dbReference>
<feature type="compositionally biased region" description="Basic and acidic residues" evidence="1">
    <location>
        <begin position="93"/>
        <end position="105"/>
    </location>
</feature>
<sequence length="112" mass="11972">MANAISNMLTHCVAGMSSSLSIHDTVIERRPYHKNCECALHKLKGKCSHIWSAQSNVSFSKKRISGSLALAVSSSSLIHSQSSSVHVESSSGIKEDSELGRENRGELSLGGC</sequence>
<accession>A0AAV2CSB7</accession>
<keyword evidence="3" id="KW-1185">Reference proteome</keyword>
<feature type="region of interest" description="Disordered" evidence="1">
    <location>
        <begin position="75"/>
        <end position="112"/>
    </location>
</feature>
<evidence type="ECO:0000313" key="2">
    <source>
        <dbReference type="EMBL" id="CAL1358926.1"/>
    </source>
</evidence>
<gene>
    <name evidence="2" type="ORF">LTRI10_LOCUS6448</name>
</gene>
<dbReference type="EMBL" id="OZ034814">
    <property type="protein sequence ID" value="CAL1358926.1"/>
    <property type="molecule type" value="Genomic_DNA"/>
</dbReference>
<name>A0AAV2CSB7_9ROSI</name>
<feature type="compositionally biased region" description="Low complexity" evidence="1">
    <location>
        <begin position="75"/>
        <end position="91"/>
    </location>
</feature>
<proteinExistence type="predicted"/>
<dbReference type="PANTHER" id="PTHR35121:SF4">
    <property type="entry name" value="SWIM-TYPE DOMAIN-CONTAINING PROTEIN"/>
    <property type="match status" value="1"/>
</dbReference>
<dbReference type="AlphaFoldDB" id="A0AAV2CSB7"/>
<reference evidence="2 3" key="1">
    <citation type="submission" date="2024-04" db="EMBL/GenBank/DDBJ databases">
        <authorList>
            <person name="Fracassetti M."/>
        </authorList>
    </citation>
    <scope>NUCLEOTIDE SEQUENCE [LARGE SCALE GENOMIC DNA]</scope>
</reference>
<evidence type="ECO:0000313" key="3">
    <source>
        <dbReference type="Proteomes" id="UP001497516"/>
    </source>
</evidence>
<evidence type="ECO:0008006" key="4">
    <source>
        <dbReference type="Google" id="ProtNLM"/>
    </source>
</evidence>